<dbReference type="EMBL" id="RBTH01000271">
    <property type="protein sequence ID" value="RMT42850.1"/>
    <property type="molecule type" value="Genomic_DNA"/>
</dbReference>
<evidence type="ECO:0000313" key="2">
    <source>
        <dbReference type="Proteomes" id="UP000268096"/>
    </source>
</evidence>
<proteinExistence type="predicted"/>
<reference evidence="1 2" key="1">
    <citation type="submission" date="2018-08" db="EMBL/GenBank/DDBJ databases">
        <title>Recombination of ecologically and evolutionarily significant loci maintains genetic cohesion in the Pseudomonas syringae species complex.</title>
        <authorList>
            <person name="Dillon M."/>
            <person name="Thakur S."/>
            <person name="Almeida R.N.D."/>
            <person name="Weir B.S."/>
            <person name="Guttman D.S."/>
        </authorList>
    </citation>
    <scope>NUCLEOTIDE SEQUENCE [LARGE SCALE GENOMIC DNA]</scope>
    <source>
        <strain evidence="1 2">ICMP 16926</strain>
    </source>
</reference>
<name>A0A3M5L5A0_PSESX</name>
<accession>A0A3M5L5A0</accession>
<dbReference type="Proteomes" id="UP000268096">
    <property type="component" value="Unassembled WGS sequence"/>
</dbReference>
<evidence type="ECO:0000313" key="1">
    <source>
        <dbReference type="EMBL" id="RMT42850.1"/>
    </source>
</evidence>
<protein>
    <submittedName>
        <fullName evidence="1">Uncharacterized protein</fullName>
    </submittedName>
</protein>
<dbReference type="AlphaFoldDB" id="A0A3M5L5A0"/>
<sequence>MECHVCNQAAEEGDSVGDYVAVNCSDCGSYRVSGTVIGQLQRGRWLHTVASQQWLEEQRRDGVASPLITTSNVTWDGVWVQG</sequence>
<gene>
    <name evidence="1" type="ORF">ALP48_01072</name>
</gene>
<organism evidence="1 2">
    <name type="scientific">Pseudomonas syringae pv. solidagae</name>
    <dbReference type="NCBI Taxonomy" id="264458"/>
    <lineage>
        <taxon>Bacteria</taxon>
        <taxon>Pseudomonadati</taxon>
        <taxon>Pseudomonadota</taxon>
        <taxon>Gammaproteobacteria</taxon>
        <taxon>Pseudomonadales</taxon>
        <taxon>Pseudomonadaceae</taxon>
        <taxon>Pseudomonas</taxon>
        <taxon>Pseudomonas syringae</taxon>
    </lineage>
</organism>
<comment type="caution">
    <text evidence="1">The sequence shown here is derived from an EMBL/GenBank/DDBJ whole genome shotgun (WGS) entry which is preliminary data.</text>
</comment>